<dbReference type="EMBL" id="WHUF01000004">
    <property type="protein sequence ID" value="MQA21241.1"/>
    <property type="molecule type" value="Genomic_DNA"/>
</dbReference>
<dbReference type="Proteomes" id="UP000444318">
    <property type="component" value="Unassembled WGS sequence"/>
</dbReference>
<feature type="domain" description="HipA-like C-terminal" evidence="4">
    <location>
        <begin position="162"/>
        <end position="404"/>
    </location>
</feature>
<evidence type="ECO:0000256" key="2">
    <source>
        <dbReference type="ARBA" id="ARBA00022679"/>
    </source>
</evidence>
<keyword evidence="3" id="KW-0418">Kinase</keyword>
<evidence type="ECO:0000313" key="7">
    <source>
        <dbReference type="Proteomes" id="UP000444318"/>
    </source>
</evidence>
<dbReference type="InterPro" id="IPR012893">
    <property type="entry name" value="HipA-like_C"/>
</dbReference>
<dbReference type="RefSeq" id="WP_152806585.1">
    <property type="nucleotide sequence ID" value="NZ_WHUF01000004.1"/>
</dbReference>
<accession>A0A843SGH0</accession>
<evidence type="ECO:0000259" key="5">
    <source>
        <dbReference type="Pfam" id="PF13657"/>
    </source>
</evidence>
<dbReference type="GO" id="GO:0005829">
    <property type="term" value="C:cytosol"/>
    <property type="evidence" value="ECO:0007669"/>
    <property type="project" value="TreeGrafter"/>
</dbReference>
<dbReference type="InterPro" id="IPR052028">
    <property type="entry name" value="HipA_Ser/Thr_kinase"/>
</dbReference>
<dbReference type="PANTHER" id="PTHR37419:SF1">
    <property type="entry name" value="SERINE_THREONINE-PROTEIN KINASE TOXIN HIPA"/>
    <property type="match status" value="1"/>
</dbReference>
<name>A0A843SGH0_9BURK</name>
<reference evidence="6 7" key="1">
    <citation type="submission" date="2019-10" db="EMBL/GenBank/DDBJ databases">
        <title>Two novel species isolated from a subtropical stream in China.</title>
        <authorList>
            <person name="Lu H."/>
        </authorList>
    </citation>
    <scope>NUCLEOTIDE SEQUENCE [LARGE SCALE GENOMIC DNA]</scope>
    <source>
        <strain evidence="6 7">FT103W</strain>
    </source>
</reference>
<comment type="caution">
    <text evidence="6">The sequence shown here is derived from an EMBL/GenBank/DDBJ whole genome shotgun (WGS) entry which is preliminary data.</text>
</comment>
<keyword evidence="7" id="KW-1185">Reference proteome</keyword>
<dbReference type="InterPro" id="IPR017508">
    <property type="entry name" value="HipA_N1"/>
</dbReference>
<protein>
    <submittedName>
        <fullName evidence="6">Type II toxin-antitoxin system HipA family toxin</fullName>
    </submittedName>
</protein>
<comment type="similarity">
    <text evidence="1">Belongs to the HipA Ser/Thr kinase family.</text>
</comment>
<organism evidence="6 7">
    <name type="scientific">Rugamonas rivuli</name>
    <dbReference type="NCBI Taxonomy" id="2743358"/>
    <lineage>
        <taxon>Bacteria</taxon>
        <taxon>Pseudomonadati</taxon>
        <taxon>Pseudomonadota</taxon>
        <taxon>Betaproteobacteria</taxon>
        <taxon>Burkholderiales</taxon>
        <taxon>Oxalobacteraceae</taxon>
        <taxon>Telluria group</taxon>
        <taxon>Rugamonas</taxon>
    </lineage>
</organism>
<evidence type="ECO:0000256" key="3">
    <source>
        <dbReference type="ARBA" id="ARBA00022777"/>
    </source>
</evidence>
<feature type="domain" description="HipA N-terminal subdomain 1" evidence="5">
    <location>
        <begin position="10"/>
        <end position="123"/>
    </location>
</feature>
<dbReference type="AlphaFoldDB" id="A0A843SGH0"/>
<dbReference type="Gene3D" id="1.10.1070.20">
    <property type="match status" value="1"/>
</dbReference>
<evidence type="ECO:0000313" key="6">
    <source>
        <dbReference type="EMBL" id="MQA21241.1"/>
    </source>
</evidence>
<dbReference type="NCBIfam" id="TIGR03071">
    <property type="entry name" value="couple_hipA"/>
    <property type="match status" value="1"/>
</dbReference>
<dbReference type="GO" id="GO:0004674">
    <property type="term" value="F:protein serine/threonine kinase activity"/>
    <property type="evidence" value="ECO:0007669"/>
    <property type="project" value="TreeGrafter"/>
</dbReference>
<keyword evidence="2" id="KW-0808">Transferase</keyword>
<dbReference type="Pfam" id="PF07804">
    <property type="entry name" value="HipA_C"/>
    <property type="match status" value="1"/>
</dbReference>
<gene>
    <name evidence="6" type="ORF">GEV01_17105</name>
</gene>
<proteinExistence type="inferred from homology"/>
<evidence type="ECO:0000259" key="4">
    <source>
        <dbReference type="Pfam" id="PF07804"/>
    </source>
</evidence>
<dbReference type="Pfam" id="PF13657">
    <property type="entry name" value="Couple_hipA"/>
    <property type="match status" value="1"/>
</dbReference>
<dbReference type="PANTHER" id="PTHR37419">
    <property type="entry name" value="SERINE/THREONINE-PROTEIN KINASE TOXIN HIPA"/>
    <property type="match status" value="1"/>
</dbReference>
<sequence length="436" mass="47040">MSKALKPRYLEVWLRGQQVGWLCEAGRVTRFIATEQYLADTRRATLSLSMTLPGAEQVTQETLKNYFDPALYRERGELPPFFAGLLPEGPLRRRLAATRKSDLDMDDFGILAAAGEDLPGAATVVPANLDNLTAAARAYGVTGGADNLEIGVPEQAAEGAASLSGVQDKLALSRARDGKRCCMPVKGKPSDLVAKLPLAGDDSQVMNEYACMTLAGLAGVNVAQCRPEPMSTLAGYPELVDALGPGTRFLAVDRFDRGPGGAVHMEDACQLLTLMPGQKYSGAKEFVKLIQVLDRLGVRGIEDVRQFFIRQAVNTLIGNSDAHLKNFSVLYHNGVRPELSPAYDIVCVAALSGFRGFGANVAIDKLQRQETLSTYTAIARRAGISERIAKAAVTQTVARARDLWPKAMQDLAVPDAVRIEIENRLNTLPLARGAKS</sequence>
<evidence type="ECO:0000256" key="1">
    <source>
        <dbReference type="ARBA" id="ARBA00010164"/>
    </source>
</evidence>